<reference evidence="2 3" key="2">
    <citation type="submission" date="2007-06" db="EMBL/GenBank/DDBJ databases">
        <title>Draft genome sequence of Pseudoflavonifractor capillosus ATCC 29799.</title>
        <authorList>
            <person name="Sudarsanam P."/>
            <person name="Ley R."/>
            <person name="Guruge J."/>
            <person name="Turnbaugh P.J."/>
            <person name="Mahowald M."/>
            <person name="Liep D."/>
            <person name="Gordon J."/>
        </authorList>
    </citation>
    <scope>NUCLEOTIDE SEQUENCE [LARGE SCALE GENOMIC DNA]</scope>
    <source>
        <strain evidence="2 3">ATCC 29799</strain>
    </source>
</reference>
<sequence length="201" mass="22939">MNMEKRYTVVRTEGAPDWSAIDCQRVEVACWGTTYLPETTVRCAYVPGKTLYIYMECREAQPLANCHEEDGTVWFDSCMEAFLAADRSGSYMNLECNSVGALRAGFGLGRHDRQRLADMEVPRPVLSCEKHDRYWTACLEVSAETLRGLWGMELVPGEKLYANFYKCGDKTEQPHFLSWSPIDLPQPNFHAPEFFGVLELM</sequence>
<evidence type="ECO:0000313" key="3">
    <source>
        <dbReference type="Proteomes" id="UP000003639"/>
    </source>
</evidence>
<dbReference type="Pfam" id="PF16011">
    <property type="entry name" value="CBM9_2"/>
    <property type="match status" value="1"/>
</dbReference>
<dbReference type="GO" id="GO:0030246">
    <property type="term" value="F:carbohydrate binding"/>
    <property type="evidence" value="ECO:0007669"/>
    <property type="project" value="InterPro"/>
</dbReference>
<dbReference type="GO" id="GO:0004553">
    <property type="term" value="F:hydrolase activity, hydrolyzing O-glycosyl compounds"/>
    <property type="evidence" value="ECO:0007669"/>
    <property type="project" value="InterPro"/>
</dbReference>
<proteinExistence type="predicted"/>
<dbReference type="eggNOG" id="COG3706">
    <property type="taxonomic scope" value="Bacteria"/>
</dbReference>
<dbReference type="Proteomes" id="UP000003639">
    <property type="component" value="Unassembled WGS sequence"/>
</dbReference>
<dbReference type="SUPFAM" id="SSF49344">
    <property type="entry name" value="CBD9-like"/>
    <property type="match status" value="1"/>
</dbReference>
<dbReference type="STRING" id="411467.BACCAP_02221"/>
<name>A6NVI1_9FIRM</name>
<organism evidence="2 3">
    <name type="scientific">Pseudoflavonifractor capillosus ATCC 29799</name>
    <dbReference type="NCBI Taxonomy" id="411467"/>
    <lineage>
        <taxon>Bacteria</taxon>
        <taxon>Bacillati</taxon>
        <taxon>Bacillota</taxon>
        <taxon>Clostridia</taxon>
        <taxon>Eubacteriales</taxon>
        <taxon>Oscillospiraceae</taxon>
        <taxon>Pseudoflavonifractor</taxon>
    </lineage>
</organism>
<dbReference type="GO" id="GO:0016052">
    <property type="term" value="P:carbohydrate catabolic process"/>
    <property type="evidence" value="ECO:0007669"/>
    <property type="project" value="InterPro"/>
</dbReference>
<feature type="domain" description="Carbohydrate-binding" evidence="1">
    <location>
        <begin position="20"/>
        <end position="200"/>
    </location>
</feature>
<dbReference type="Gene3D" id="2.60.40.1190">
    <property type="match status" value="1"/>
</dbReference>
<dbReference type="CDD" id="cd09620">
    <property type="entry name" value="CBM9_like_3"/>
    <property type="match status" value="1"/>
</dbReference>
<accession>A6NVI1</accession>
<dbReference type="AlphaFoldDB" id="A6NVI1"/>
<comment type="caution">
    <text evidence="2">The sequence shown here is derived from an EMBL/GenBank/DDBJ whole genome shotgun (WGS) entry which is preliminary data.</text>
</comment>
<protein>
    <recommendedName>
        <fullName evidence="1">Carbohydrate-binding domain-containing protein</fullName>
    </recommendedName>
</protein>
<dbReference type="InterPro" id="IPR010502">
    <property type="entry name" value="Carb-bd_dom_fam9"/>
</dbReference>
<evidence type="ECO:0000259" key="1">
    <source>
        <dbReference type="Pfam" id="PF16011"/>
    </source>
</evidence>
<gene>
    <name evidence="2" type="ORF">BACCAP_02221</name>
</gene>
<reference evidence="2 3" key="1">
    <citation type="submission" date="2007-04" db="EMBL/GenBank/DDBJ databases">
        <authorList>
            <person name="Fulton L."/>
            <person name="Clifton S."/>
            <person name="Fulton B."/>
            <person name="Xu J."/>
            <person name="Minx P."/>
            <person name="Pepin K.H."/>
            <person name="Johnson M."/>
            <person name="Thiruvilangam P."/>
            <person name="Bhonagiri V."/>
            <person name="Nash W.E."/>
            <person name="Mardis E.R."/>
            <person name="Wilson R.K."/>
        </authorList>
    </citation>
    <scope>NUCLEOTIDE SEQUENCE [LARGE SCALE GENOMIC DNA]</scope>
    <source>
        <strain evidence="2 3">ATCC 29799</strain>
    </source>
</reference>
<evidence type="ECO:0000313" key="2">
    <source>
        <dbReference type="EMBL" id="EDM99950.1"/>
    </source>
</evidence>
<keyword evidence="3" id="KW-1185">Reference proteome</keyword>
<dbReference type="EMBL" id="AAXG02000013">
    <property type="protein sequence ID" value="EDM99950.1"/>
    <property type="molecule type" value="Genomic_DNA"/>
</dbReference>